<protein>
    <recommendedName>
        <fullName evidence="2">histidine kinase</fullName>
        <ecNumber evidence="2">2.7.13.3</ecNumber>
    </recommendedName>
</protein>
<evidence type="ECO:0000256" key="3">
    <source>
        <dbReference type="ARBA" id="ARBA00022553"/>
    </source>
</evidence>
<keyword evidence="9" id="KW-0472">Membrane</keyword>
<evidence type="ECO:0000256" key="7">
    <source>
        <dbReference type="ARBA" id="ARBA00022840"/>
    </source>
</evidence>
<dbReference type="InterPro" id="IPR050980">
    <property type="entry name" value="2C_sensor_his_kinase"/>
</dbReference>
<feature type="transmembrane region" description="Helical" evidence="9">
    <location>
        <begin position="30"/>
        <end position="46"/>
    </location>
</feature>
<evidence type="ECO:0000313" key="12">
    <source>
        <dbReference type="Proteomes" id="UP001151071"/>
    </source>
</evidence>
<dbReference type="InterPro" id="IPR036890">
    <property type="entry name" value="HATPase_C_sf"/>
</dbReference>
<keyword evidence="12" id="KW-1185">Reference proteome</keyword>
<dbReference type="GO" id="GO:0004673">
    <property type="term" value="F:protein histidine kinase activity"/>
    <property type="evidence" value="ECO:0007669"/>
    <property type="project" value="UniProtKB-EC"/>
</dbReference>
<keyword evidence="7" id="KW-0067">ATP-binding</keyword>
<dbReference type="Gene3D" id="3.30.565.10">
    <property type="entry name" value="Histidine kinase-like ATPase, C-terminal domain"/>
    <property type="match status" value="1"/>
</dbReference>
<dbReference type="GO" id="GO:0000160">
    <property type="term" value="P:phosphorelay signal transduction system"/>
    <property type="evidence" value="ECO:0007669"/>
    <property type="project" value="UniProtKB-KW"/>
</dbReference>
<gene>
    <name evidence="11" type="ORF">O3V59_12185</name>
</gene>
<feature type="transmembrane region" description="Helical" evidence="9">
    <location>
        <begin position="5"/>
        <end position="24"/>
    </location>
</feature>
<dbReference type="Pfam" id="PF02518">
    <property type="entry name" value="HATPase_c"/>
    <property type="match status" value="1"/>
</dbReference>
<evidence type="ECO:0000256" key="9">
    <source>
        <dbReference type="SAM" id="Phobius"/>
    </source>
</evidence>
<reference evidence="11" key="1">
    <citation type="submission" date="2022-12" db="EMBL/GenBank/DDBJ databases">
        <title>Draft genome sequence of the thermophilic strain Brevibacillus thermoruber HT42, isolated from Los Humeros, Puebla, Mexico, with biotechnological potential.</title>
        <authorList>
            <person name="Lara Sanchez J."/>
            <person name="Solis Palacios R."/>
            <person name="Bustos Baena A.S."/>
            <person name="Ruz Baez A.E."/>
            <person name="Espinosa Luna G."/>
            <person name="Oliart Ros R.M."/>
        </authorList>
    </citation>
    <scope>NUCLEOTIDE SEQUENCE</scope>
    <source>
        <strain evidence="11">HT42</strain>
    </source>
</reference>
<evidence type="ECO:0000259" key="10">
    <source>
        <dbReference type="PROSITE" id="PS50109"/>
    </source>
</evidence>
<organism evidence="11 12">
    <name type="scientific">Brevibacillus thermoruber</name>
    <dbReference type="NCBI Taxonomy" id="33942"/>
    <lineage>
        <taxon>Bacteria</taxon>
        <taxon>Bacillati</taxon>
        <taxon>Bacillota</taxon>
        <taxon>Bacilli</taxon>
        <taxon>Bacillales</taxon>
        <taxon>Paenibacillaceae</taxon>
        <taxon>Brevibacillus</taxon>
    </lineage>
</organism>
<dbReference type="InterPro" id="IPR004358">
    <property type="entry name" value="Sig_transdc_His_kin-like_C"/>
</dbReference>
<comment type="catalytic activity">
    <reaction evidence="1">
        <text>ATP + protein L-histidine = ADP + protein N-phospho-L-histidine.</text>
        <dbReference type="EC" id="2.7.13.3"/>
    </reaction>
</comment>
<proteinExistence type="predicted"/>
<evidence type="ECO:0000256" key="1">
    <source>
        <dbReference type="ARBA" id="ARBA00000085"/>
    </source>
</evidence>
<keyword evidence="6 11" id="KW-0418">Kinase</keyword>
<feature type="transmembrane region" description="Helical" evidence="9">
    <location>
        <begin position="51"/>
        <end position="69"/>
    </location>
</feature>
<feature type="transmembrane region" description="Helical" evidence="9">
    <location>
        <begin position="89"/>
        <end position="106"/>
    </location>
</feature>
<dbReference type="EC" id="2.7.13.3" evidence="2"/>
<keyword evidence="3" id="KW-0597">Phosphoprotein</keyword>
<dbReference type="InterPro" id="IPR003594">
    <property type="entry name" value="HATPase_dom"/>
</dbReference>
<keyword evidence="8" id="KW-0902">Two-component regulatory system</keyword>
<feature type="transmembrane region" description="Helical" evidence="9">
    <location>
        <begin position="113"/>
        <end position="133"/>
    </location>
</feature>
<dbReference type="RefSeq" id="WP_271140218.1">
    <property type="nucleotide sequence ID" value="NZ_JAPYYP010000013.1"/>
</dbReference>
<evidence type="ECO:0000313" key="11">
    <source>
        <dbReference type="EMBL" id="MDA5109125.1"/>
    </source>
</evidence>
<evidence type="ECO:0000256" key="8">
    <source>
        <dbReference type="ARBA" id="ARBA00023012"/>
    </source>
</evidence>
<dbReference type="SMART" id="SM00387">
    <property type="entry name" value="HATPase_c"/>
    <property type="match status" value="1"/>
</dbReference>
<dbReference type="AlphaFoldDB" id="A0A9X3TRB6"/>
<dbReference type="InterPro" id="IPR005467">
    <property type="entry name" value="His_kinase_dom"/>
</dbReference>
<dbReference type="PRINTS" id="PR00344">
    <property type="entry name" value="BCTRLSENSOR"/>
</dbReference>
<keyword evidence="9" id="KW-0812">Transmembrane</keyword>
<dbReference type="SUPFAM" id="SSF55874">
    <property type="entry name" value="ATPase domain of HSP90 chaperone/DNA topoisomerase II/histidine kinase"/>
    <property type="match status" value="1"/>
</dbReference>
<name>A0A9X3TRB6_9BACL</name>
<keyword evidence="5" id="KW-0547">Nucleotide-binding</keyword>
<dbReference type="PROSITE" id="PS50109">
    <property type="entry name" value="HIS_KIN"/>
    <property type="match status" value="1"/>
</dbReference>
<dbReference type="PANTHER" id="PTHR44936">
    <property type="entry name" value="SENSOR PROTEIN CREC"/>
    <property type="match status" value="1"/>
</dbReference>
<evidence type="ECO:0000256" key="6">
    <source>
        <dbReference type="ARBA" id="ARBA00022777"/>
    </source>
</evidence>
<keyword evidence="4" id="KW-0808">Transferase</keyword>
<comment type="caution">
    <text evidence="11">The sequence shown here is derived from an EMBL/GenBank/DDBJ whole genome shotgun (WGS) entry which is preliminary data.</text>
</comment>
<sequence length="428" mass="48724">MRESVYILMLMLIAVPIAGELKFHPFQDDFRVSFGTTAFFFFLLWLRKIPAYVSGPLTGCLVVLFRVGLDWLGSDRFDLLASIHMHLPAFFFYVTYSCLFSLFRVNERHHRPLLVGGLATLAEIGGNLVELLFRASSWEAVLQLSVIWPVSAIALIRSFFVLSFFNVIQLRQAKWMEEQQRIRSERMLMLIASLYEESVHLKKTLRQVEEITRECYDLYRRMKDSARDENGEAFARQALRIAGQVHEVKKDNQRIYAGLSKLISDENAKDYLPLGELIRIIVRANEKYARLLGKDIRFEARVDEPELPCHIYTTLSLVNNLVANAVEAIRERGTVAVSAALDERQEWLRFAVGDDGPGIAVKDKELLFKPGFTTKFDVSGQPSTGIGLSYVREVAETLQGHVEICENTDGYAAVFIIRLPVAHLVQKG</sequence>
<dbReference type="Proteomes" id="UP001151071">
    <property type="component" value="Unassembled WGS sequence"/>
</dbReference>
<dbReference type="EMBL" id="JAPYYP010000013">
    <property type="protein sequence ID" value="MDA5109125.1"/>
    <property type="molecule type" value="Genomic_DNA"/>
</dbReference>
<evidence type="ECO:0000256" key="4">
    <source>
        <dbReference type="ARBA" id="ARBA00022679"/>
    </source>
</evidence>
<dbReference type="PANTHER" id="PTHR44936:SF9">
    <property type="entry name" value="SENSOR PROTEIN CREC"/>
    <property type="match status" value="1"/>
</dbReference>
<evidence type="ECO:0000256" key="5">
    <source>
        <dbReference type="ARBA" id="ARBA00022741"/>
    </source>
</evidence>
<keyword evidence="9" id="KW-1133">Transmembrane helix</keyword>
<evidence type="ECO:0000256" key="2">
    <source>
        <dbReference type="ARBA" id="ARBA00012438"/>
    </source>
</evidence>
<dbReference type="GO" id="GO:0005524">
    <property type="term" value="F:ATP binding"/>
    <property type="evidence" value="ECO:0007669"/>
    <property type="project" value="UniProtKB-KW"/>
</dbReference>
<accession>A0A9X3TRB6</accession>
<feature type="domain" description="Histidine kinase" evidence="10">
    <location>
        <begin position="259"/>
        <end position="423"/>
    </location>
</feature>
<feature type="transmembrane region" description="Helical" evidence="9">
    <location>
        <begin position="145"/>
        <end position="168"/>
    </location>
</feature>